<feature type="coiled-coil region" evidence="1">
    <location>
        <begin position="27"/>
        <end position="153"/>
    </location>
</feature>
<keyword evidence="3" id="KW-1185">Reference proteome</keyword>
<dbReference type="OrthoDB" id="1933046at2759"/>
<dbReference type="Proteomes" id="UP000886520">
    <property type="component" value="Chromosome 14"/>
</dbReference>
<evidence type="ECO:0000256" key="1">
    <source>
        <dbReference type="SAM" id="Coils"/>
    </source>
</evidence>
<proteinExistence type="predicted"/>
<dbReference type="PANTHER" id="PTHR46725">
    <property type="entry name" value="COILED-COIL DOMAIN-CONTAINING PROTEIN 57"/>
    <property type="match status" value="1"/>
</dbReference>
<feature type="coiled-coil region" evidence="1">
    <location>
        <begin position="332"/>
        <end position="411"/>
    </location>
</feature>
<dbReference type="AlphaFoldDB" id="A0A9D4UN19"/>
<reference evidence="2" key="1">
    <citation type="submission" date="2021-01" db="EMBL/GenBank/DDBJ databases">
        <title>Adiantum capillus-veneris genome.</title>
        <authorList>
            <person name="Fang Y."/>
            <person name="Liao Q."/>
        </authorList>
    </citation>
    <scope>NUCLEOTIDE SEQUENCE</scope>
    <source>
        <strain evidence="2">H3</strain>
        <tissue evidence="2">Leaf</tissue>
    </source>
</reference>
<name>A0A9D4UN19_ADICA</name>
<dbReference type="GO" id="GO:0007020">
    <property type="term" value="P:microtubule nucleation"/>
    <property type="evidence" value="ECO:0007669"/>
    <property type="project" value="TreeGrafter"/>
</dbReference>
<dbReference type="GO" id="GO:0060271">
    <property type="term" value="P:cilium assembly"/>
    <property type="evidence" value="ECO:0007669"/>
    <property type="project" value="TreeGrafter"/>
</dbReference>
<dbReference type="PANTHER" id="PTHR46725:SF1">
    <property type="entry name" value="COILED-COIL DOMAIN-CONTAINING PROTEIN 57"/>
    <property type="match status" value="1"/>
</dbReference>
<sequence length="660" mass="76784">MADTCVDFRSLLEQKDREIIGTHEREVAVLQHRISEQESDYASLENTFYQLQEDFKYNLALLDSRDVELEEYDALLASVEGSLTEKELALEELERLLYKSNTENMQEREQHKVCQKSIIHKICDLEKELERLRQEGEEKIKKQDDSYKTIEQELKTQVLESEKKLLKMELTQTNLLNSFKKQGQISEEFEALRVKLHEIESKLFEFEDKFRKSIDEKSKKLQDLCRDITKSLIEENHARQHYEENLEKLKKDARAAENDRIACISQEIDKFKQLNVQLDNAQARLEHSKNIVMERLLVLSGKMQCMEVEVQDLQDFQANGIQKLENKYLDLIQRHEYFLQEARREASNWKEESDLKQRRCMDLEKRLSQVTKLEAENQHLQENVLVLKNENERMQKVVATLRFEMENLQDATAEENQKTYRNNSEEQSEMQTTESFQKELQALKAKISSISSKLDGIDVYVPTTKKGVSSLHGSTARVKNNSDVLSLDEDMSSRLAELEQTQVILKAQLEATIANAARIADERDILMELNNSLHADLNRSNHCSCASQHFHGKEDKRKREGVCCHEPNCAEQIRGQHSAVQCCSSWTRSIEPGGHKECCNPTCFNLNKSPIQEQNVTASKNKLHVEGNTAKYHERMAAMEVITHKVPNLWYILTMRIVIM</sequence>
<dbReference type="InterPro" id="IPR042481">
    <property type="entry name" value="CCDC57"/>
</dbReference>
<evidence type="ECO:0000313" key="3">
    <source>
        <dbReference type="Proteomes" id="UP000886520"/>
    </source>
</evidence>
<accession>A0A9D4UN19</accession>
<protein>
    <submittedName>
        <fullName evidence="2">Uncharacterized protein</fullName>
    </submittedName>
</protein>
<keyword evidence="1" id="KW-0175">Coiled coil</keyword>
<dbReference type="GO" id="GO:0045931">
    <property type="term" value="P:positive regulation of mitotic cell cycle"/>
    <property type="evidence" value="ECO:0007669"/>
    <property type="project" value="TreeGrafter"/>
</dbReference>
<organism evidence="2 3">
    <name type="scientific">Adiantum capillus-veneris</name>
    <name type="common">Maidenhair fern</name>
    <dbReference type="NCBI Taxonomy" id="13818"/>
    <lineage>
        <taxon>Eukaryota</taxon>
        <taxon>Viridiplantae</taxon>
        <taxon>Streptophyta</taxon>
        <taxon>Embryophyta</taxon>
        <taxon>Tracheophyta</taxon>
        <taxon>Polypodiopsida</taxon>
        <taxon>Polypodiidae</taxon>
        <taxon>Polypodiales</taxon>
        <taxon>Pteridineae</taxon>
        <taxon>Pteridaceae</taxon>
        <taxon>Vittarioideae</taxon>
        <taxon>Adiantum</taxon>
    </lineage>
</organism>
<dbReference type="EMBL" id="JABFUD020000014">
    <property type="protein sequence ID" value="KAI5070452.1"/>
    <property type="molecule type" value="Genomic_DNA"/>
</dbReference>
<comment type="caution">
    <text evidence="2">The sequence shown here is derived from an EMBL/GenBank/DDBJ whole genome shotgun (WGS) entry which is preliminary data.</text>
</comment>
<evidence type="ECO:0000313" key="2">
    <source>
        <dbReference type="EMBL" id="KAI5070452.1"/>
    </source>
</evidence>
<gene>
    <name evidence="2" type="ORF">GOP47_0014795</name>
</gene>
<feature type="coiled-coil region" evidence="1">
    <location>
        <begin position="232"/>
        <end position="291"/>
    </location>
</feature>
<dbReference type="GO" id="GO:0005876">
    <property type="term" value="C:spindle microtubule"/>
    <property type="evidence" value="ECO:0007669"/>
    <property type="project" value="TreeGrafter"/>
</dbReference>